<gene>
    <name evidence="4" type="primary">LOC111172060</name>
</gene>
<feature type="region of interest" description="Disordered" evidence="2">
    <location>
        <begin position="22"/>
        <end position="74"/>
    </location>
</feature>
<dbReference type="RefSeq" id="XP_022423983.1">
    <property type="nucleotide sequence ID" value="XM_022568275.1"/>
</dbReference>
<proteinExistence type="inferred from homology"/>
<name>A0A2Y9N3Z8_DELLE</name>
<dbReference type="PANTHER" id="PTHR14572">
    <property type="entry name" value="PANCREATIC PROGENITOR CELL DIFFERENTIATION AND PROLIFERATION FACTOR"/>
    <property type="match status" value="1"/>
</dbReference>
<sequence length="74" mass="7929">MAAIPSSGSCMTTHNYYQHRLDSTSSNSSCGSAEYPGEGIPHHPASFSGSPLSHSWPQCWSPQSTQNQPRPPLA</sequence>
<evidence type="ECO:0000313" key="3">
    <source>
        <dbReference type="Proteomes" id="UP000248483"/>
    </source>
</evidence>
<dbReference type="GO" id="GO:0030154">
    <property type="term" value="P:cell differentiation"/>
    <property type="evidence" value="ECO:0007669"/>
    <property type="project" value="InterPro"/>
</dbReference>
<evidence type="ECO:0000256" key="2">
    <source>
        <dbReference type="SAM" id="MobiDB-lite"/>
    </source>
</evidence>
<feature type="compositionally biased region" description="Polar residues" evidence="2">
    <location>
        <begin position="47"/>
        <end position="68"/>
    </location>
</feature>
<dbReference type="STRING" id="9749.A0A2Y9N3Z8"/>
<keyword evidence="3" id="KW-1185">Reference proteome</keyword>
<evidence type="ECO:0000313" key="4">
    <source>
        <dbReference type="RefSeq" id="XP_022423983.1"/>
    </source>
</evidence>
<dbReference type="GeneID" id="111172060"/>
<reference evidence="4" key="1">
    <citation type="submission" date="2025-08" db="UniProtKB">
        <authorList>
            <consortium name="RefSeq"/>
        </authorList>
    </citation>
    <scope>IDENTIFICATION</scope>
    <source>
        <tissue evidence="4">Blood</tissue>
    </source>
</reference>
<organism evidence="3 4">
    <name type="scientific">Delphinapterus leucas</name>
    <name type="common">Beluga whale</name>
    <dbReference type="NCBI Taxonomy" id="9749"/>
    <lineage>
        <taxon>Eukaryota</taxon>
        <taxon>Metazoa</taxon>
        <taxon>Chordata</taxon>
        <taxon>Craniata</taxon>
        <taxon>Vertebrata</taxon>
        <taxon>Euteleostomi</taxon>
        <taxon>Mammalia</taxon>
        <taxon>Eutheria</taxon>
        <taxon>Laurasiatheria</taxon>
        <taxon>Artiodactyla</taxon>
        <taxon>Whippomorpha</taxon>
        <taxon>Cetacea</taxon>
        <taxon>Odontoceti</taxon>
        <taxon>Monodontidae</taxon>
        <taxon>Delphinapterus</taxon>
    </lineage>
</organism>
<dbReference type="PRINTS" id="PR02071">
    <property type="entry name" value="PPDPFACTOR"/>
</dbReference>
<protein>
    <submittedName>
        <fullName evidence="4">Pancreatic progenitor cell differentiation and proliferation factor-like</fullName>
    </submittedName>
</protein>
<evidence type="ECO:0000256" key="1">
    <source>
        <dbReference type="ARBA" id="ARBA00006609"/>
    </source>
</evidence>
<dbReference type="AlphaFoldDB" id="A0A2Y9N3Z8"/>
<dbReference type="KEGG" id="dle:111172060"/>
<dbReference type="InterPro" id="IPR026754">
    <property type="entry name" value="PPDPF"/>
</dbReference>
<comment type="similarity">
    <text evidence="1">Belongs to the PPDPF family.</text>
</comment>
<dbReference type="InParanoid" id="A0A2Y9N3Z8"/>
<dbReference type="Pfam" id="PF15060">
    <property type="entry name" value="PPDFL"/>
    <property type="match status" value="1"/>
</dbReference>
<dbReference type="Proteomes" id="UP000248483">
    <property type="component" value="Unplaced"/>
</dbReference>
<accession>A0A2Y9N3Z8</accession>